<feature type="transmembrane region" description="Helical" evidence="5">
    <location>
        <begin position="298"/>
        <end position="316"/>
    </location>
</feature>
<comment type="subcellular location">
    <subcellularLocation>
        <location evidence="1">Membrane</location>
        <topology evidence="1">Multi-pass membrane protein</topology>
    </subcellularLocation>
</comment>
<gene>
    <name evidence="7" type="ORF">FYJ75_08485</name>
</gene>
<dbReference type="InterPro" id="IPR013525">
    <property type="entry name" value="ABC2_TM"/>
</dbReference>
<evidence type="ECO:0000256" key="5">
    <source>
        <dbReference type="SAM" id="Phobius"/>
    </source>
</evidence>
<comment type="caution">
    <text evidence="7">The sequence shown here is derived from an EMBL/GenBank/DDBJ whole genome shotgun (WGS) entry which is preliminary data.</text>
</comment>
<dbReference type="EMBL" id="VUNI01000013">
    <property type="protein sequence ID" value="MST75061.1"/>
    <property type="molecule type" value="Genomic_DNA"/>
</dbReference>
<keyword evidence="8" id="KW-1185">Reference proteome</keyword>
<evidence type="ECO:0000313" key="7">
    <source>
        <dbReference type="EMBL" id="MST75061.1"/>
    </source>
</evidence>
<evidence type="ECO:0000259" key="6">
    <source>
        <dbReference type="Pfam" id="PF12698"/>
    </source>
</evidence>
<keyword evidence="4 5" id="KW-0472">Membrane</keyword>
<organism evidence="7 8">
    <name type="scientific">Roseburia porci</name>
    <dbReference type="NCBI Taxonomy" id="2605790"/>
    <lineage>
        <taxon>Bacteria</taxon>
        <taxon>Bacillati</taxon>
        <taxon>Bacillota</taxon>
        <taxon>Clostridia</taxon>
        <taxon>Lachnospirales</taxon>
        <taxon>Lachnospiraceae</taxon>
        <taxon>Roseburia</taxon>
    </lineage>
</organism>
<dbReference type="RefSeq" id="WP_154430025.1">
    <property type="nucleotide sequence ID" value="NZ_VUNI01000013.1"/>
</dbReference>
<keyword evidence="3 5" id="KW-1133">Transmembrane helix</keyword>
<accession>A0A6L5YTL6</accession>
<evidence type="ECO:0000256" key="4">
    <source>
        <dbReference type="ARBA" id="ARBA00023136"/>
    </source>
</evidence>
<dbReference type="AlphaFoldDB" id="A0A6L5YTL6"/>
<evidence type="ECO:0000313" key="8">
    <source>
        <dbReference type="Proteomes" id="UP000474024"/>
    </source>
</evidence>
<dbReference type="Proteomes" id="UP000474024">
    <property type="component" value="Unassembled WGS sequence"/>
</dbReference>
<feature type="transmembrane region" description="Helical" evidence="5">
    <location>
        <begin position="254"/>
        <end position="278"/>
    </location>
</feature>
<evidence type="ECO:0000256" key="3">
    <source>
        <dbReference type="ARBA" id="ARBA00022989"/>
    </source>
</evidence>
<proteinExistence type="predicted"/>
<evidence type="ECO:0000256" key="2">
    <source>
        <dbReference type="ARBA" id="ARBA00022692"/>
    </source>
</evidence>
<dbReference type="Pfam" id="PF12698">
    <property type="entry name" value="ABC2_membrane_3"/>
    <property type="match status" value="1"/>
</dbReference>
<feature type="transmembrane region" description="Helical" evidence="5">
    <location>
        <begin position="209"/>
        <end position="233"/>
    </location>
</feature>
<reference evidence="7 8" key="1">
    <citation type="submission" date="2019-08" db="EMBL/GenBank/DDBJ databases">
        <title>In-depth cultivation of the pig gut microbiome towards novel bacterial diversity and tailored functional studies.</title>
        <authorList>
            <person name="Wylensek D."/>
            <person name="Hitch T.C.A."/>
            <person name="Clavel T."/>
        </authorList>
    </citation>
    <scope>NUCLEOTIDE SEQUENCE [LARGE SCALE GENOMIC DNA]</scope>
    <source>
        <strain evidence="7 8">MUC/MUC-530-WT-4D</strain>
    </source>
</reference>
<keyword evidence="2 5" id="KW-0812">Transmembrane</keyword>
<dbReference type="Gene3D" id="3.40.1710.10">
    <property type="entry name" value="abc type-2 transporter like domain"/>
    <property type="match status" value="1"/>
</dbReference>
<dbReference type="GO" id="GO:0016020">
    <property type="term" value="C:membrane"/>
    <property type="evidence" value="ECO:0007669"/>
    <property type="project" value="UniProtKB-SubCell"/>
</dbReference>
<name>A0A6L5YTL6_9FIRM</name>
<feature type="domain" description="ABC-2 type transporter transmembrane" evidence="6">
    <location>
        <begin position="26"/>
        <end position="396"/>
    </location>
</feature>
<feature type="transmembrane region" description="Helical" evidence="5">
    <location>
        <begin position="365"/>
        <end position="398"/>
    </location>
</feature>
<sequence length="401" mass="44141">MNVFLTLLRIQYKKCFVTLSKSLAGLLAALLLLTGGVAAVSYTVMQSQAFAQIKVAVSIPEGEKQTRQIAQFVSAMKSVQSICRFEYMDEENALEEMQSGEVQAAIVIPESFYDDIDSGVNTPATVYLPENPSLNIQIFAELVTNGVKMLQTGEAVTYANILEVKEHGAEYGSGKVANMIATCYMEAILSRGSLFEQEICSSTGEMDLYQFYFCSLALMLMLACSLNFAVLYYKRSNTVEQQLRVYGVGNAQQAFIRILVITSILWVIAMGICMITAVFSETQGNGFLILDGTGCAELALLCLSVSGFIHLCYQYLPGNSHSVVWFLIISLIMILCSGILLPLSYLPKWIQPVGAVLPFNLWEDFMGRVLFTGCSTAHVIRLLVYTAVEFGIGALAIWKRS</sequence>
<dbReference type="GO" id="GO:0140359">
    <property type="term" value="F:ABC-type transporter activity"/>
    <property type="evidence" value="ECO:0007669"/>
    <property type="project" value="InterPro"/>
</dbReference>
<feature type="transmembrane region" description="Helical" evidence="5">
    <location>
        <begin position="323"/>
        <end position="345"/>
    </location>
</feature>
<evidence type="ECO:0000256" key="1">
    <source>
        <dbReference type="ARBA" id="ARBA00004141"/>
    </source>
</evidence>
<protein>
    <submittedName>
        <fullName evidence="7">ABC transporter permease</fullName>
    </submittedName>
</protein>